<reference evidence="1" key="1">
    <citation type="submission" date="2018-05" db="EMBL/GenBank/DDBJ databases">
        <authorList>
            <person name="Lanie J.A."/>
            <person name="Ng W.-L."/>
            <person name="Kazmierczak K.M."/>
            <person name="Andrzejewski T.M."/>
            <person name="Davidsen T.M."/>
            <person name="Wayne K.J."/>
            <person name="Tettelin H."/>
            <person name="Glass J.I."/>
            <person name="Rusch D."/>
            <person name="Podicherti R."/>
            <person name="Tsui H.-C.T."/>
            <person name="Winkler M.E."/>
        </authorList>
    </citation>
    <scope>NUCLEOTIDE SEQUENCE</scope>
</reference>
<sequence>MSNSPKTLMVTLGIVLALGLFYFEMNKLSEEPKESNPACRKTEIIRVKPGIIDRTEEGGKFVSVTQKWDSVISVEKEEIGYWLALCKSPDEYAEIRDAETGQTISKYEIDMHYRLTHGLPIK</sequence>
<protein>
    <submittedName>
        <fullName evidence="1">Uncharacterized protein</fullName>
    </submittedName>
</protein>
<accession>A0A382X590</accession>
<gene>
    <name evidence="1" type="ORF">METZ01_LOCUS418372</name>
</gene>
<proteinExistence type="predicted"/>
<evidence type="ECO:0000313" key="1">
    <source>
        <dbReference type="EMBL" id="SVD65518.1"/>
    </source>
</evidence>
<dbReference type="AlphaFoldDB" id="A0A382X590"/>
<organism evidence="1">
    <name type="scientific">marine metagenome</name>
    <dbReference type="NCBI Taxonomy" id="408172"/>
    <lineage>
        <taxon>unclassified sequences</taxon>
        <taxon>metagenomes</taxon>
        <taxon>ecological metagenomes</taxon>
    </lineage>
</organism>
<dbReference type="EMBL" id="UINC01164584">
    <property type="protein sequence ID" value="SVD65518.1"/>
    <property type="molecule type" value="Genomic_DNA"/>
</dbReference>
<name>A0A382X590_9ZZZZ</name>